<dbReference type="SUPFAM" id="SSF56300">
    <property type="entry name" value="Metallo-dependent phosphatases"/>
    <property type="match status" value="1"/>
</dbReference>
<dbReference type="InterPro" id="IPR052900">
    <property type="entry name" value="Phospholipid_Metab_Enz"/>
</dbReference>
<dbReference type="InterPro" id="IPR008979">
    <property type="entry name" value="Galactose-bd-like_sf"/>
</dbReference>
<evidence type="ECO:0000256" key="1">
    <source>
        <dbReference type="SAM" id="SignalP"/>
    </source>
</evidence>
<keyword evidence="1" id="KW-0732">Signal</keyword>
<dbReference type="InterPro" id="IPR032093">
    <property type="entry name" value="PhoD_N"/>
</dbReference>
<evidence type="ECO:0000259" key="2">
    <source>
        <dbReference type="Pfam" id="PF09423"/>
    </source>
</evidence>
<evidence type="ECO:0000313" key="5">
    <source>
        <dbReference type="Proteomes" id="UP000293342"/>
    </source>
</evidence>
<dbReference type="InterPro" id="IPR006311">
    <property type="entry name" value="TAT_signal"/>
</dbReference>
<sequence>MIRRVTRREFVRMSGMGATAVALAAQGLSGESAAAEVRLPGYPFTLGVASGDPEPDGVVLWTRLASDPLIDPEAAGMPPAPVAVEWEVATDPGMRRVVKRGVAKAVPELAHSVHVEVHGLSPAREYFYRFKAGPEISPVGRTRTAPAPGSRPDRLRFAVASCQQWVGGGYAAYRNMVDEDLDLVLHLGDYTYENSTTRSLADYRALHALYKTSPDLQAAHAAFPFVVVFDDHDVEDNWAGDTPKSPDPDFLTRRASAFQAYYEHLPLRARARPDGAGMLLYRRFRYGDLAELSILDTRQYRDDQACGDGRKEPCPEMYDENRTVMGPEQERWLLDGLAHSTAKWNVVAQQIVMAEFDYDPGPGVVVNLDQWDGYPAARDRFLSGIAGIRPSNPVVLSGDWHSSWVNDLKADFAAPDSETLATEFVSTSVSSGAPWSADVVKALPANPHVKFFNGSLRGYLRCEVSRDSWRTDIRAVSNASDSQSPVSTLASFVVEDGTPGAVRVPGVEVTGITADVMIGGRPNALQVAVTNSTDTAVVVTAAITPPPGWSSDASAATLAPSASTTLALQITPPADRPSTVMSEVRVTAGDAPIFGPPMRLQLVSVPSGDDVLLALDSGGPSTPLLTTHQRLSQLDLWDPVKGYGWLTEVDFRDRGKLDALRRDFTLSRGEPSVLRLAVPAGPHTVQLLTGDASFASGNTMVRIDGALVAGSGDDVIPEGQFRWIDFTVDGGADGRELDLELTGDLREGYWRVCALILQQT</sequence>
<dbReference type="Pfam" id="PF09423">
    <property type="entry name" value="PhoD"/>
    <property type="match status" value="1"/>
</dbReference>
<feature type="domain" description="PhoD-like phosphatase metallophosphatase" evidence="2">
    <location>
        <begin position="157"/>
        <end position="472"/>
    </location>
</feature>
<evidence type="ECO:0008006" key="6">
    <source>
        <dbReference type="Google" id="ProtNLM"/>
    </source>
</evidence>
<feature type="signal peptide" evidence="1">
    <location>
        <begin position="1"/>
        <end position="24"/>
    </location>
</feature>
<dbReference type="InterPro" id="IPR029052">
    <property type="entry name" value="Metallo-depent_PP-like"/>
</dbReference>
<dbReference type="OrthoDB" id="327733at2"/>
<dbReference type="PROSITE" id="PS51318">
    <property type="entry name" value="TAT"/>
    <property type="match status" value="1"/>
</dbReference>
<dbReference type="SUPFAM" id="SSF49785">
    <property type="entry name" value="Galactose-binding domain-like"/>
    <property type="match status" value="1"/>
</dbReference>
<evidence type="ECO:0000259" key="3">
    <source>
        <dbReference type="Pfam" id="PF16655"/>
    </source>
</evidence>
<comment type="caution">
    <text evidence="4">The sequence shown here is derived from an EMBL/GenBank/DDBJ whole genome shotgun (WGS) entry which is preliminary data.</text>
</comment>
<dbReference type="InterPro" id="IPR038607">
    <property type="entry name" value="PhoD-like_sf"/>
</dbReference>
<reference evidence="4 5" key="1">
    <citation type="submission" date="2019-02" db="EMBL/GenBank/DDBJ databases">
        <title>Kribbella capetownensis sp. nov. and Kribbella speibonae sp. nov., isolated from soil.</title>
        <authorList>
            <person name="Curtis S.M."/>
            <person name="Norton I."/>
            <person name="Everest G.J."/>
            <person name="Meyers P.R."/>
        </authorList>
    </citation>
    <scope>NUCLEOTIDE SEQUENCE [LARGE SCALE GENOMIC DNA]</scope>
    <source>
        <strain evidence="4 5">YM53</strain>
    </source>
</reference>
<dbReference type="EMBL" id="SJKD01000003">
    <property type="protein sequence ID" value="TCC49746.1"/>
    <property type="molecule type" value="Genomic_DNA"/>
</dbReference>
<gene>
    <name evidence="4" type="ORF">E0H75_15580</name>
</gene>
<dbReference type="AlphaFoldDB" id="A0A4R0JWT8"/>
<proteinExistence type="predicted"/>
<accession>A0A4R0JWT8</accession>
<dbReference type="PANTHER" id="PTHR43606:SF2">
    <property type="entry name" value="ALKALINE PHOSPHATASE FAMILY PROTEIN (AFU_ORTHOLOGUE AFUA_5G03860)"/>
    <property type="match status" value="1"/>
</dbReference>
<protein>
    <recommendedName>
        <fullName evidence="6">Alkaline phosphatase</fullName>
    </recommendedName>
</protein>
<feature type="domain" description="Phospholipase D N-terminal" evidence="3">
    <location>
        <begin position="46"/>
        <end position="144"/>
    </location>
</feature>
<dbReference type="Pfam" id="PF16655">
    <property type="entry name" value="PhoD_N"/>
    <property type="match status" value="1"/>
</dbReference>
<feature type="chain" id="PRO_5038415966" description="Alkaline phosphatase" evidence="1">
    <location>
        <begin position="25"/>
        <end position="760"/>
    </location>
</feature>
<evidence type="ECO:0000313" key="4">
    <source>
        <dbReference type="EMBL" id="TCC49746.1"/>
    </source>
</evidence>
<name>A0A4R0JWT8_9ACTN</name>
<dbReference type="Proteomes" id="UP000293342">
    <property type="component" value="Unassembled WGS sequence"/>
</dbReference>
<dbReference type="Gene3D" id="3.60.21.70">
    <property type="entry name" value="PhoD-like phosphatase"/>
    <property type="match status" value="1"/>
</dbReference>
<dbReference type="PANTHER" id="PTHR43606">
    <property type="entry name" value="PHOSPHATASE, PUTATIVE (AFU_ORTHOLOGUE AFUA_6G08710)-RELATED"/>
    <property type="match status" value="1"/>
</dbReference>
<keyword evidence="5" id="KW-1185">Reference proteome</keyword>
<dbReference type="CDD" id="cd07389">
    <property type="entry name" value="MPP_PhoD"/>
    <property type="match status" value="1"/>
</dbReference>
<dbReference type="Gene3D" id="2.60.40.380">
    <property type="entry name" value="Purple acid phosphatase-like, N-terminal"/>
    <property type="match status" value="1"/>
</dbReference>
<dbReference type="Gene3D" id="2.60.120.430">
    <property type="entry name" value="Galactose-binding lectin"/>
    <property type="match status" value="1"/>
</dbReference>
<dbReference type="InterPro" id="IPR018946">
    <property type="entry name" value="PhoD-like_MPP"/>
</dbReference>
<organism evidence="4 5">
    <name type="scientific">Kribbella capetownensis</name>
    <dbReference type="NCBI Taxonomy" id="1572659"/>
    <lineage>
        <taxon>Bacteria</taxon>
        <taxon>Bacillati</taxon>
        <taxon>Actinomycetota</taxon>
        <taxon>Actinomycetes</taxon>
        <taxon>Propionibacteriales</taxon>
        <taxon>Kribbellaceae</taxon>
        <taxon>Kribbella</taxon>
    </lineage>
</organism>